<dbReference type="EMBL" id="LT670844">
    <property type="protein sequence ID" value="SHJ46607.1"/>
    <property type="molecule type" value="Genomic_DNA"/>
</dbReference>
<name>A0A1M6JIT2_9BRAD</name>
<dbReference type="AlphaFoldDB" id="A0A1M6JIT2"/>
<reference evidence="1 2" key="1">
    <citation type="submission" date="2016-11" db="EMBL/GenBank/DDBJ databases">
        <authorList>
            <person name="Jaros S."/>
            <person name="Januszkiewicz K."/>
            <person name="Wedrychowicz H."/>
        </authorList>
    </citation>
    <scope>NUCLEOTIDE SEQUENCE [LARGE SCALE GENOMIC DNA]</scope>
    <source>
        <strain evidence="1 2">GAS499</strain>
    </source>
</reference>
<dbReference type="OrthoDB" id="9799092at2"/>
<dbReference type="Pfam" id="PF04229">
    <property type="entry name" value="GrpB"/>
    <property type="match status" value="1"/>
</dbReference>
<dbReference type="Proteomes" id="UP000189935">
    <property type="component" value="Chromosome I"/>
</dbReference>
<organism evidence="1 2">
    <name type="scientific">Bradyrhizobium lablabi</name>
    <dbReference type="NCBI Taxonomy" id="722472"/>
    <lineage>
        <taxon>Bacteria</taxon>
        <taxon>Pseudomonadati</taxon>
        <taxon>Pseudomonadota</taxon>
        <taxon>Alphaproteobacteria</taxon>
        <taxon>Hyphomicrobiales</taxon>
        <taxon>Nitrobacteraceae</taxon>
        <taxon>Bradyrhizobium</taxon>
    </lineage>
</organism>
<dbReference type="RefSeq" id="WP_079536845.1">
    <property type="nucleotide sequence ID" value="NZ_LT670844.1"/>
</dbReference>
<sequence>MEKYGAGSIVVSDYDPNWPILFEQESTRIKKALGSFALAIEHMGSTAVPGLPSKPIIDLLVGVPSLEEAKERWIEPIRSLGYNYVPEYVSWLPGELFFRKGPPGPWTHHVHLMEPSYPRWEALLVFRDYLRAHSEAAQAYANIKRALAASSVDDIEAYRTGKHIFVEETTAKARAWRAHAARSMMAPD</sequence>
<dbReference type="InterPro" id="IPR043519">
    <property type="entry name" value="NT_sf"/>
</dbReference>
<dbReference type="GO" id="GO:0016740">
    <property type="term" value="F:transferase activity"/>
    <property type="evidence" value="ECO:0007669"/>
    <property type="project" value="UniProtKB-KW"/>
</dbReference>
<accession>A0A1M6JIT2</accession>
<proteinExistence type="predicted"/>
<evidence type="ECO:0000313" key="2">
    <source>
        <dbReference type="Proteomes" id="UP000189935"/>
    </source>
</evidence>
<protein>
    <submittedName>
        <fullName evidence="1">GrpB domain, predicted nucleotidyltransferase, UPF0157 family</fullName>
    </submittedName>
</protein>
<dbReference type="InterPro" id="IPR007344">
    <property type="entry name" value="GrpB/CoaE"/>
</dbReference>
<evidence type="ECO:0000313" key="1">
    <source>
        <dbReference type="EMBL" id="SHJ46607.1"/>
    </source>
</evidence>
<dbReference type="SUPFAM" id="SSF81301">
    <property type="entry name" value="Nucleotidyltransferase"/>
    <property type="match status" value="1"/>
</dbReference>
<dbReference type="PANTHER" id="PTHR34822">
    <property type="entry name" value="GRPB DOMAIN PROTEIN (AFU_ORTHOLOGUE AFUA_1G01530)"/>
    <property type="match status" value="1"/>
</dbReference>
<dbReference type="Gene3D" id="3.30.460.10">
    <property type="entry name" value="Beta Polymerase, domain 2"/>
    <property type="match status" value="1"/>
</dbReference>
<dbReference type="PANTHER" id="PTHR34822:SF1">
    <property type="entry name" value="GRPB FAMILY PROTEIN"/>
    <property type="match status" value="1"/>
</dbReference>
<gene>
    <name evidence="1" type="ORF">SAMN05444159_0692</name>
</gene>
<keyword evidence="1" id="KW-0808">Transferase</keyword>